<dbReference type="GO" id="GO:0004673">
    <property type="term" value="F:protein histidine kinase activity"/>
    <property type="evidence" value="ECO:0007669"/>
    <property type="project" value="UniProtKB-EC"/>
</dbReference>
<dbReference type="AlphaFoldDB" id="A0A9D2ESX0"/>
<evidence type="ECO:0000256" key="5">
    <source>
        <dbReference type="ARBA" id="ARBA00022692"/>
    </source>
</evidence>
<dbReference type="EC" id="2.7.13.3" evidence="2"/>
<feature type="domain" description="Histidine kinase" evidence="9">
    <location>
        <begin position="54"/>
        <end position="230"/>
    </location>
</feature>
<dbReference type="GO" id="GO:0000160">
    <property type="term" value="P:phosphorelay signal transduction system"/>
    <property type="evidence" value="ECO:0007669"/>
    <property type="project" value="UniProtKB-KW"/>
</dbReference>
<evidence type="ECO:0000259" key="9">
    <source>
        <dbReference type="PROSITE" id="PS50109"/>
    </source>
</evidence>
<evidence type="ECO:0000256" key="7">
    <source>
        <dbReference type="ARBA" id="ARBA00022989"/>
    </source>
</evidence>
<keyword evidence="3" id="KW-0597">Phosphoprotein</keyword>
<dbReference type="Gene3D" id="3.30.565.10">
    <property type="entry name" value="Histidine kinase-like ATPase, C-terminal domain"/>
    <property type="match status" value="1"/>
</dbReference>
<dbReference type="Pfam" id="PF02518">
    <property type="entry name" value="HATPase_c"/>
    <property type="match status" value="1"/>
</dbReference>
<dbReference type="SMART" id="SM00387">
    <property type="entry name" value="HATPase_c"/>
    <property type="match status" value="1"/>
</dbReference>
<dbReference type="SUPFAM" id="SSF55874">
    <property type="entry name" value="ATPase domain of HSP90 chaperone/DNA topoisomerase II/histidine kinase"/>
    <property type="match status" value="1"/>
</dbReference>
<evidence type="ECO:0000256" key="2">
    <source>
        <dbReference type="ARBA" id="ARBA00012438"/>
    </source>
</evidence>
<dbReference type="InterPro" id="IPR003594">
    <property type="entry name" value="HATPase_dom"/>
</dbReference>
<dbReference type="InterPro" id="IPR036890">
    <property type="entry name" value="HATPase_C_sf"/>
</dbReference>
<comment type="caution">
    <text evidence="10">The sequence shown here is derived from an EMBL/GenBank/DDBJ whole genome shotgun (WGS) entry which is preliminary data.</text>
</comment>
<gene>
    <name evidence="10" type="ORF">H9811_09970</name>
</gene>
<name>A0A9D2ESX0_9FIRM</name>
<sequence length="269" mass="29513">MQPNEQELMMALRGGLRGRFRQSFHLLEAAFEVLDDRMAHCVTPEEYETMQPILRQITEQLLSLQRLGEHAADAAIAPVLHQACAPRAMDLLGQLRELAELLNEILLQESVEASVRVEAAENLGVLLTMGDDTLLNGLLANLVSNSLAAGLPVQITLSCEPGRLYYRDNGPGLPEDAAALLESGVWSDRLLEQGGLGLPLIRAYAAAMGWTLTVEREAGICVCFSLPPCTLDLGSMVLESTAGTPSQRQRRRQDLWRELHPVLPQTPET</sequence>
<dbReference type="InterPro" id="IPR005467">
    <property type="entry name" value="His_kinase_dom"/>
</dbReference>
<evidence type="ECO:0000256" key="8">
    <source>
        <dbReference type="ARBA" id="ARBA00023012"/>
    </source>
</evidence>
<dbReference type="PROSITE" id="PS50109">
    <property type="entry name" value="HIS_KIN"/>
    <property type="match status" value="1"/>
</dbReference>
<comment type="catalytic activity">
    <reaction evidence="1">
        <text>ATP + protein L-histidine = ADP + protein N-phospho-L-histidine.</text>
        <dbReference type="EC" id="2.7.13.3"/>
    </reaction>
</comment>
<evidence type="ECO:0000256" key="4">
    <source>
        <dbReference type="ARBA" id="ARBA00022679"/>
    </source>
</evidence>
<organism evidence="10 11">
    <name type="scientific">Candidatus Gemmiger excrementigallinarum</name>
    <dbReference type="NCBI Taxonomy" id="2838609"/>
    <lineage>
        <taxon>Bacteria</taxon>
        <taxon>Bacillati</taxon>
        <taxon>Bacillota</taxon>
        <taxon>Clostridia</taxon>
        <taxon>Eubacteriales</taxon>
        <taxon>Gemmiger</taxon>
    </lineage>
</organism>
<evidence type="ECO:0000313" key="10">
    <source>
        <dbReference type="EMBL" id="HIZ42871.1"/>
    </source>
</evidence>
<dbReference type="PANTHER" id="PTHR45436:SF5">
    <property type="entry name" value="SENSOR HISTIDINE KINASE TRCS"/>
    <property type="match status" value="1"/>
</dbReference>
<evidence type="ECO:0000256" key="3">
    <source>
        <dbReference type="ARBA" id="ARBA00022553"/>
    </source>
</evidence>
<reference evidence="10" key="2">
    <citation type="submission" date="2021-04" db="EMBL/GenBank/DDBJ databases">
        <authorList>
            <person name="Gilroy R."/>
        </authorList>
    </citation>
    <scope>NUCLEOTIDE SEQUENCE</scope>
    <source>
        <strain evidence="10">ChiSxjej1B13-11774</strain>
    </source>
</reference>
<evidence type="ECO:0000256" key="1">
    <source>
        <dbReference type="ARBA" id="ARBA00000085"/>
    </source>
</evidence>
<dbReference type="InterPro" id="IPR050428">
    <property type="entry name" value="TCS_sensor_his_kinase"/>
</dbReference>
<keyword evidence="4" id="KW-0808">Transferase</keyword>
<reference evidence="10" key="1">
    <citation type="journal article" date="2021" name="PeerJ">
        <title>Extensive microbial diversity within the chicken gut microbiome revealed by metagenomics and culture.</title>
        <authorList>
            <person name="Gilroy R."/>
            <person name="Ravi A."/>
            <person name="Getino M."/>
            <person name="Pursley I."/>
            <person name="Horton D.L."/>
            <person name="Alikhan N.F."/>
            <person name="Baker D."/>
            <person name="Gharbi K."/>
            <person name="Hall N."/>
            <person name="Watson M."/>
            <person name="Adriaenssens E.M."/>
            <person name="Foster-Nyarko E."/>
            <person name="Jarju S."/>
            <person name="Secka A."/>
            <person name="Antonio M."/>
            <person name="Oren A."/>
            <person name="Chaudhuri R.R."/>
            <person name="La Ragione R."/>
            <person name="Hildebrand F."/>
            <person name="Pallen M.J."/>
        </authorList>
    </citation>
    <scope>NUCLEOTIDE SEQUENCE</scope>
    <source>
        <strain evidence="10">ChiSxjej1B13-11774</strain>
    </source>
</reference>
<protein>
    <recommendedName>
        <fullName evidence="2">histidine kinase</fullName>
        <ecNumber evidence="2">2.7.13.3</ecNumber>
    </recommendedName>
</protein>
<keyword evidence="5" id="KW-0812">Transmembrane</keyword>
<proteinExistence type="predicted"/>
<keyword evidence="7" id="KW-0472">Membrane</keyword>
<dbReference type="EMBL" id="DXBP01000059">
    <property type="protein sequence ID" value="HIZ42871.1"/>
    <property type="molecule type" value="Genomic_DNA"/>
</dbReference>
<dbReference type="PANTHER" id="PTHR45436">
    <property type="entry name" value="SENSOR HISTIDINE KINASE YKOH"/>
    <property type="match status" value="1"/>
</dbReference>
<keyword evidence="8" id="KW-0902">Two-component regulatory system</keyword>
<keyword evidence="7" id="KW-1133">Transmembrane helix</keyword>
<accession>A0A9D2ESX0</accession>
<evidence type="ECO:0000256" key="6">
    <source>
        <dbReference type="ARBA" id="ARBA00022777"/>
    </source>
</evidence>
<evidence type="ECO:0000313" key="11">
    <source>
        <dbReference type="Proteomes" id="UP000824048"/>
    </source>
</evidence>
<dbReference type="Proteomes" id="UP000824048">
    <property type="component" value="Unassembled WGS sequence"/>
</dbReference>
<keyword evidence="6" id="KW-0418">Kinase</keyword>